<proteinExistence type="predicted"/>
<accession>U1HWJ2</accession>
<dbReference type="RefSeq" id="XP_007800572.1">
    <property type="nucleotide sequence ID" value="XM_007802381.1"/>
</dbReference>
<gene>
    <name evidence="2" type="ORF">EPUS_08562</name>
</gene>
<keyword evidence="1" id="KW-0812">Transmembrane</keyword>
<dbReference type="EMBL" id="KE720925">
    <property type="protein sequence ID" value="ERF73764.1"/>
    <property type="molecule type" value="Genomic_DNA"/>
</dbReference>
<keyword evidence="1" id="KW-1133">Transmembrane helix</keyword>
<dbReference type="Proteomes" id="UP000019373">
    <property type="component" value="Unassembled WGS sequence"/>
</dbReference>
<name>U1HWJ2_ENDPU</name>
<organism evidence="2 3">
    <name type="scientific">Endocarpon pusillum (strain Z07020 / HMAS-L-300199)</name>
    <name type="common">Lichen-forming fungus</name>
    <dbReference type="NCBI Taxonomy" id="1263415"/>
    <lineage>
        <taxon>Eukaryota</taxon>
        <taxon>Fungi</taxon>
        <taxon>Dikarya</taxon>
        <taxon>Ascomycota</taxon>
        <taxon>Pezizomycotina</taxon>
        <taxon>Eurotiomycetes</taxon>
        <taxon>Chaetothyriomycetidae</taxon>
        <taxon>Verrucariales</taxon>
        <taxon>Verrucariaceae</taxon>
        <taxon>Endocarpon</taxon>
    </lineage>
</organism>
<feature type="transmembrane region" description="Helical" evidence="1">
    <location>
        <begin position="27"/>
        <end position="56"/>
    </location>
</feature>
<evidence type="ECO:0000313" key="3">
    <source>
        <dbReference type="Proteomes" id="UP000019373"/>
    </source>
</evidence>
<evidence type="ECO:0000256" key="1">
    <source>
        <dbReference type="SAM" id="Phobius"/>
    </source>
</evidence>
<evidence type="ECO:0000313" key="2">
    <source>
        <dbReference type="EMBL" id="ERF73764.1"/>
    </source>
</evidence>
<keyword evidence="1" id="KW-0472">Membrane</keyword>
<dbReference type="HOGENOM" id="CLU_2183925_0_0_1"/>
<dbReference type="GeneID" id="19243410"/>
<reference evidence="3" key="1">
    <citation type="journal article" date="2014" name="BMC Genomics">
        <title>Genome characteristics reveal the impact of lichenization on lichen-forming fungus Endocarpon pusillum Hedwig (Verrucariales, Ascomycota).</title>
        <authorList>
            <person name="Wang Y.-Y."/>
            <person name="Liu B."/>
            <person name="Zhang X.-Y."/>
            <person name="Zhou Q.-M."/>
            <person name="Zhang T."/>
            <person name="Li H."/>
            <person name="Yu Y.-F."/>
            <person name="Zhang X.-L."/>
            <person name="Hao X.-Y."/>
            <person name="Wang M."/>
            <person name="Wang L."/>
            <person name="Wei J.-C."/>
        </authorList>
    </citation>
    <scope>NUCLEOTIDE SEQUENCE [LARGE SCALE GENOMIC DNA]</scope>
    <source>
        <strain evidence="3">Z07020 / HMAS-L-300199</strain>
    </source>
</reference>
<protein>
    <submittedName>
        <fullName evidence="2">Uncharacterized protein</fullName>
    </submittedName>
</protein>
<sequence length="109" mass="11783">MVLSAMQLGASLPPLNTNGVFQQAYHGLVVFSVAIVAAVVSLGGMVFLSILLLNMVRAISHEKRARRQREKTAQEQKEMKEVLGSIVVPVGQLDQCCTSLENVQALMSS</sequence>
<keyword evidence="3" id="KW-1185">Reference proteome</keyword>
<dbReference type="AlphaFoldDB" id="U1HWJ2"/>